<comment type="subcellular location">
    <subcellularLocation>
        <location evidence="2">Cytoplasm</location>
    </subcellularLocation>
</comment>
<feature type="coiled-coil region" evidence="14">
    <location>
        <begin position="558"/>
        <end position="585"/>
    </location>
</feature>
<feature type="compositionally biased region" description="Low complexity" evidence="15">
    <location>
        <begin position="1858"/>
        <end position="1867"/>
    </location>
</feature>
<dbReference type="PANTHER" id="PTHR22988:SF71">
    <property type="entry name" value="CITRON RHO-INTERACTING KINASE"/>
    <property type="match status" value="1"/>
</dbReference>
<reference evidence="19" key="1">
    <citation type="submission" date="2020-08" db="EMBL/GenBank/DDBJ databases">
        <title>Multicomponent nature underlies the extraordinary mechanical properties of spider dragline silk.</title>
        <authorList>
            <person name="Kono N."/>
            <person name="Nakamura H."/>
            <person name="Mori M."/>
            <person name="Yoshida Y."/>
            <person name="Ohtoshi R."/>
            <person name="Malay A.D."/>
            <person name="Moran D.A.P."/>
            <person name="Tomita M."/>
            <person name="Numata K."/>
            <person name="Arakawa K."/>
        </authorList>
    </citation>
    <scope>NUCLEOTIDE SEQUENCE</scope>
</reference>
<evidence type="ECO:0000256" key="7">
    <source>
        <dbReference type="ARBA" id="ARBA00022679"/>
    </source>
</evidence>
<keyword evidence="9" id="KW-0418">Kinase</keyword>
<feature type="coiled-coil region" evidence="14">
    <location>
        <begin position="641"/>
        <end position="768"/>
    </location>
</feature>
<sequence>MADQAQESIATRFMRLNQLILGKSNYNLPKKYLIHRDGLLDILFALYEECNVDYLRKDKHIASFVDKFKDLMVELKSLRVNLRDFEVKKIIGRGHFGEVQVVREKATGDVYAMKVLRKQETLSQQNMAFYEEERDIMAKSTSPWLTKLQYAFQDNQNLYLIMEFHPGGDMLSLLEKYENILPEEMCQFYLAELVLAIHSLHSMGYVHRDIKPDNILIDRTGHIKLADFGSSSKLNNHKLVISSMPVGTPDYVAPEVLTAMNAGPASSKSYGVECDWWSLGIVAYEMVFGSTPFTSDTVLVTYNNIMNFKKSLTFPPEASEVSDMLIDVIKKLLEDPINRLGYDELVVHPLFTDVDWNNIRHTAPPFVPTVSGVDDTSNFDDFEPEIRIFMGELKNKKEFSGKNLPFVGFTYTSPFEQLIERLSATDEMLVQSPSTSFSEVDASSKKREIVSLQKKIMQMTDSELTLKTEIKKLNTNMKTKDLEIETMRADKLLQDQLVAELQAEVKQVKQLLGYEREHRLITEKKASHLVRCMKMRQRQDAIRLRAKSNEFRHGESEKMSLEEQLDDALLRMDEFVKEKTDLLEELHQTKHVLLECQQKLKEKEQLCSSFTSDSYMTVSNGSINSSHTENSDVSDVGKKLVPKLEKKNIQLERELETVLAAKQKIEAQVVALKDVIVQLETKIAEAEKEQLKASYQNADEKTANSIKKYENELSSKINIIVETQKKLLEEEENNVELLLKIKELENELQIYKDTKGRLEEKLKLLENNSVPKRKSMDNRDAKANQSIEKSPVWEKKLQSRNERQEKILLTSDLKQENEFLKTKIDVLTSEVAKLKEENRTEELEKLLKEKEDALSEVKLDLRVSARKEQQSESLASSLRERNKELREKLKATEDKLSEKVKSEEDLQERLETLQRATAKLKEEIRQQEKSYEIEKAKLEERIKAMKDTWENSKDVNQKFAKTQGQYEEISKQNENLAKECEEKEKKIVELLQENKVLKNDLLTKQKECTKYKQLSSVLKSTCAEMEEDLKDFEIIVESRENSISELNDKITKFETEARRLKEELKNKNNGAQKEERQKEELLRHVNELTAELDNQNYLHEAEIQNLQDNLSHYKKVVAELEDQIAEFQREFSMQDKDAKGYSERIMTLESQLCEIKEEAARHITQISSLKTSNLKLTQALDEALENQKENQKNIEDLYNELESEKAKHLNEKVKLQETVSQQIKLIDFLQSKAENMEKKKRPNISRLFGKKDNPVQAPPPRDVERLLETERSRCRRLQDQLSQARAEKMALQREINALSKTTSSNSEVPVSPVSRAMHTAITASPYSHSATNSPVFTSKELLTKIIKPPGMKHKIPHRFIEIMCMRSTKCCACLDSIHFGRPLVKCQAKNTFIGIVFYFFKRSNKQGWDRKYLRVINDTLYVFENADELDSEKASFVFEFGSGEAKMVVTSAVSATELPFAATSDLPYVLKLESFPYTTCWPQRCLYIMTSNFNDKQMWVSVLEHLAEKSLSEVDGIQKHKLVGKAIWTLKSNKLIDPLCATVFDENVILLGAVEGLFVLKIVNKFTCSLQEKLDGFSCVYQATCMSNIGVLVLIHDEDRKISLTDLNAFESKVYGSNQSIALKSVCDLKNCHLFAVEEKSSSEAPYICIATSNNVMLCMWDSASKKFYSKKIIEVNEPCSCILFTPKSILFGTDVFHELSLGSYSVKKFLDGGDASLAGLVYGASHFRSFPIAIFQVSACSQNREYLLCFHEMGVFVNCNGQRTRPEDMKWSRLPLSFAYRSPYLFITHFNSLEVIEIPPQDISEVGIRACMSVRNPQLMGIAHLEQSILISSTYNETVELMLVDGSSIGNSDFPVTSSDDATSATYTGTNSCSSGKESVGESEMVDLDFSFSTSVTQSLNQSEDESSRSSRSSTESASSQS</sequence>
<dbReference type="PROSITE" id="PS00107">
    <property type="entry name" value="PROTEIN_KINASE_ATP"/>
    <property type="match status" value="1"/>
</dbReference>
<dbReference type="InterPro" id="IPR011009">
    <property type="entry name" value="Kinase-like_dom_sf"/>
</dbReference>
<evidence type="ECO:0000259" key="16">
    <source>
        <dbReference type="PROSITE" id="PS50011"/>
    </source>
</evidence>
<dbReference type="SUPFAM" id="SSF56112">
    <property type="entry name" value="Protein kinase-like (PK-like)"/>
    <property type="match status" value="1"/>
</dbReference>
<name>A0A8X6XHF7_9ARAC</name>
<dbReference type="GO" id="GO:0000281">
    <property type="term" value="P:mitotic cytokinesis"/>
    <property type="evidence" value="ECO:0007669"/>
    <property type="project" value="InterPro"/>
</dbReference>
<feature type="coiled-coil region" evidence="14">
    <location>
        <begin position="1267"/>
        <end position="1301"/>
    </location>
</feature>
<comment type="catalytic activity">
    <reaction evidence="11">
        <text>L-threonyl-[protein] + ATP = O-phospho-L-threonyl-[protein] + ADP + H(+)</text>
        <dbReference type="Rhea" id="RHEA:46608"/>
        <dbReference type="Rhea" id="RHEA-COMP:11060"/>
        <dbReference type="Rhea" id="RHEA-COMP:11605"/>
        <dbReference type="ChEBI" id="CHEBI:15378"/>
        <dbReference type="ChEBI" id="CHEBI:30013"/>
        <dbReference type="ChEBI" id="CHEBI:30616"/>
        <dbReference type="ChEBI" id="CHEBI:61977"/>
        <dbReference type="ChEBI" id="CHEBI:456216"/>
        <dbReference type="EC" id="2.7.11.1"/>
    </reaction>
</comment>
<dbReference type="Gene3D" id="1.10.510.10">
    <property type="entry name" value="Transferase(Phosphotransferase) domain 1"/>
    <property type="match status" value="1"/>
</dbReference>
<keyword evidence="14" id="KW-0175">Coiled coil</keyword>
<dbReference type="InterPro" id="IPR011993">
    <property type="entry name" value="PH-like_dom_sf"/>
</dbReference>
<evidence type="ECO:0000313" key="20">
    <source>
        <dbReference type="Proteomes" id="UP000886998"/>
    </source>
</evidence>
<dbReference type="InterPro" id="IPR008271">
    <property type="entry name" value="Ser/Thr_kinase_AS"/>
</dbReference>
<evidence type="ECO:0000256" key="6">
    <source>
        <dbReference type="ARBA" id="ARBA00022553"/>
    </source>
</evidence>
<dbReference type="InterPro" id="IPR050839">
    <property type="entry name" value="Rho-assoc_Ser/Thr_Kinase"/>
</dbReference>
<accession>A0A8X6XHF7</accession>
<dbReference type="InterPro" id="IPR037708">
    <property type="entry name" value="CRIK_dom"/>
</dbReference>
<dbReference type="GO" id="GO:0003700">
    <property type="term" value="F:DNA-binding transcription factor activity"/>
    <property type="evidence" value="ECO:0007669"/>
    <property type="project" value="InterPro"/>
</dbReference>
<evidence type="ECO:0000256" key="5">
    <source>
        <dbReference type="ARBA" id="ARBA00022527"/>
    </source>
</evidence>
<keyword evidence="7" id="KW-0808">Transferase</keyword>
<dbReference type="GO" id="GO:0005524">
    <property type="term" value="F:ATP binding"/>
    <property type="evidence" value="ECO:0007669"/>
    <property type="project" value="UniProtKB-UniRule"/>
</dbReference>
<evidence type="ECO:0000256" key="14">
    <source>
        <dbReference type="SAM" id="Coils"/>
    </source>
</evidence>
<evidence type="ECO:0000256" key="11">
    <source>
        <dbReference type="ARBA" id="ARBA00047899"/>
    </source>
</evidence>
<comment type="cofactor">
    <cofactor evidence="1">
        <name>Mg(2+)</name>
        <dbReference type="ChEBI" id="CHEBI:18420"/>
    </cofactor>
</comment>
<evidence type="ECO:0000259" key="18">
    <source>
        <dbReference type="PROSITE" id="PS51285"/>
    </source>
</evidence>
<dbReference type="GO" id="GO:0005737">
    <property type="term" value="C:cytoplasm"/>
    <property type="evidence" value="ECO:0007669"/>
    <property type="project" value="UniProtKB-SubCell"/>
</dbReference>
<feature type="domain" description="CNH" evidence="17">
    <location>
        <begin position="1535"/>
        <end position="1828"/>
    </location>
</feature>
<dbReference type="InterPro" id="IPR001180">
    <property type="entry name" value="CNH_dom"/>
</dbReference>
<evidence type="ECO:0000256" key="1">
    <source>
        <dbReference type="ARBA" id="ARBA00001946"/>
    </source>
</evidence>
<dbReference type="InterPro" id="IPR046349">
    <property type="entry name" value="C1-like_sf"/>
</dbReference>
<protein>
    <recommendedName>
        <fullName evidence="3">non-specific serine/threonine protein kinase</fullName>
        <ecNumber evidence="3">2.7.11.1</ecNumber>
    </recommendedName>
</protein>
<feature type="coiled-coil region" evidence="14">
    <location>
        <begin position="1036"/>
        <end position="1137"/>
    </location>
</feature>
<dbReference type="Gene3D" id="2.30.29.30">
    <property type="entry name" value="Pleckstrin-homology domain (PH domain)/Phosphotyrosine-binding domain (PTB)"/>
    <property type="match status" value="1"/>
</dbReference>
<dbReference type="PROSITE" id="PS50011">
    <property type="entry name" value="PROTEIN_KINASE_DOM"/>
    <property type="match status" value="1"/>
</dbReference>
<dbReference type="GO" id="GO:0005856">
    <property type="term" value="C:cytoskeleton"/>
    <property type="evidence" value="ECO:0007669"/>
    <property type="project" value="TreeGrafter"/>
</dbReference>
<evidence type="ECO:0000256" key="3">
    <source>
        <dbReference type="ARBA" id="ARBA00012513"/>
    </source>
</evidence>
<dbReference type="PROSITE" id="PS51285">
    <property type="entry name" value="AGC_KINASE_CTER"/>
    <property type="match status" value="1"/>
</dbReference>
<dbReference type="EC" id="2.7.11.1" evidence="3"/>
<keyword evidence="8 13" id="KW-0547">Nucleotide-binding</keyword>
<dbReference type="InterPro" id="IPR017441">
    <property type="entry name" value="Protein_kinase_ATP_BS"/>
</dbReference>
<dbReference type="OrthoDB" id="6420404at2759"/>
<feature type="region of interest" description="Disordered" evidence="15">
    <location>
        <begin position="1856"/>
        <end position="1885"/>
    </location>
</feature>
<gene>
    <name evidence="19" type="primary">CIT</name>
    <name evidence="19" type="ORF">TNIN_11361</name>
</gene>
<dbReference type="FunFam" id="3.30.200.20:FF:000017">
    <property type="entry name" value="Non-specific serine/threonine protein kinase"/>
    <property type="match status" value="1"/>
</dbReference>
<dbReference type="SMART" id="SM00036">
    <property type="entry name" value="CNH"/>
    <property type="match status" value="1"/>
</dbReference>
<evidence type="ECO:0000313" key="19">
    <source>
        <dbReference type="EMBL" id="GFY53196.1"/>
    </source>
</evidence>
<feature type="domain" description="AGC-kinase C-terminal" evidence="18">
    <location>
        <begin position="352"/>
        <end position="421"/>
    </location>
</feature>
<dbReference type="Proteomes" id="UP000886998">
    <property type="component" value="Unassembled WGS sequence"/>
</dbReference>
<dbReference type="PROSITE" id="PS00036">
    <property type="entry name" value="BZIP_BASIC"/>
    <property type="match status" value="1"/>
</dbReference>
<keyword evidence="6" id="KW-0597">Phosphoprotein</keyword>
<evidence type="ECO:0000256" key="10">
    <source>
        <dbReference type="ARBA" id="ARBA00022840"/>
    </source>
</evidence>
<dbReference type="GO" id="GO:0031032">
    <property type="term" value="P:actomyosin structure organization"/>
    <property type="evidence" value="ECO:0007669"/>
    <property type="project" value="TreeGrafter"/>
</dbReference>
<dbReference type="PANTHER" id="PTHR22988">
    <property type="entry name" value="MYOTONIC DYSTROPHY S/T KINASE-RELATED"/>
    <property type="match status" value="1"/>
</dbReference>
<dbReference type="CDD" id="cd05601">
    <property type="entry name" value="STKc_CRIK"/>
    <property type="match status" value="1"/>
</dbReference>
<keyword evidence="5" id="KW-0723">Serine/threonine-protein kinase</keyword>
<evidence type="ECO:0000256" key="15">
    <source>
        <dbReference type="SAM" id="MobiDB-lite"/>
    </source>
</evidence>
<dbReference type="FunFam" id="1.10.510.10:FF:000751">
    <property type="entry name" value="Non-specific serine/threonine protein kinase"/>
    <property type="match status" value="1"/>
</dbReference>
<comment type="caution">
    <text evidence="19">The sequence shown here is derived from an EMBL/GenBank/DDBJ whole genome shotgun (WGS) entry which is preliminary data.</text>
</comment>
<dbReference type="InterPro" id="IPR000719">
    <property type="entry name" value="Prot_kinase_dom"/>
</dbReference>
<dbReference type="EMBL" id="BMAV01009150">
    <property type="protein sequence ID" value="GFY53196.1"/>
    <property type="molecule type" value="Genomic_DNA"/>
</dbReference>
<evidence type="ECO:0000256" key="9">
    <source>
        <dbReference type="ARBA" id="ARBA00022777"/>
    </source>
</evidence>
<dbReference type="Gene3D" id="3.30.200.20">
    <property type="entry name" value="Phosphorylase Kinase, domain 1"/>
    <property type="match status" value="1"/>
</dbReference>
<dbReference type="PROSITE" id="PS00108">
    <property type="entry name" value="PROTEIN_KINASE_ST"/>
    <property type="match status" value="1"/>
</dbReference>
<feature type="binding site" evidence="13">
    <location>
        <position position="114"/>
    </location>
    <ligand>
        <name>ATP</name>
        <dbReference type="ChEBI" id="CHEBI:30616"/>
    </ligand>
</feature>
<keyword evidence="4" id="KW-0963">Cytoplasm</keyword>
<evidence type="ECO:0000256" key="2">
    <source>
        <dbReference type="ARBA" id="ARBA00004496"/>
    </source>
</evidence>
<evidence type="ECO:0000256" key="4">
    <source>
        <dbReference type="ARBA" id="ARBA00022490"/>
    </source>
</evidence>
<dbReference type="SMART" id="SM00220">
    <property type="entry name" value="S_TKc"/>
    <property type="match status" value="1"/>
</dbReference>
<dbReference type="PROSITE" id="PS50219">
    <property type="entry name" value="CNH"/>
    <property type="match status" value="1"/>
</dbReference>
<feature type="coiled-coil region" evidence="14">
    <location>
        <begin position="1177"/>
        <end position="1239"/>
    </location>
</feature>
<evidence type="ECO:0000256" key="8">
    <source>
        <dbReference type="ARBA" id="ARBA00022741"/>
    </source>
</evidence>
<dbReference type="Pfam" id="PF00069">
    <property type="entry name" value="Pkinase"/>
    <property type="match status" value="1"/>
</dbReference>
<dbReference type="SMART" id="SM00133">
    <property type="entry name" value="S_TK_X"/>
    <property type="match status" value="1"/>
</dbReference>
<comment type="catalytic activity">
    <reaction evidence="12">
        <text>L-seryl-[protein] + ATP = O-phospho-L-seryl-[protein] + ADP + H(+)</text>
        <dbReference type="Rhea" id="RHEA:17989"/>
        <dbReference type="Rhea" id="RHEA-COMP:9863"/>
        <dbReference type="Rhea" id="RHEA-COMP:11604"/>
        <dbReference type="ChEBI" id="CHEBI:15378"/>
        <dbReference type="ChEBI" id="CHEBI:29999"/>
        <dbReference type="ChEBI" id="CHEBI:30616"/>
        <dbReference type="ChEBI" id="CHEBI:83421"/>
        <dbReference type="ChEBI" id="CHEBI:456216"/>
        <dbReference type="EC" id="2.7.11.1"/>
    </reaction>
</comment>
<evidence type="ECO:0000259" key="17">
    <source>
        <dbReference type="PROSITE" id="PS50219"/>
    </source>
</evidence>
<keyword evidence="10 13" id="KW-0067">ATP-binding</keyword>
<feature type="region of interest" description="Disordered" evidence="15">
    <location>
        <begin position="1897"/>
        <end position="1923"/>
    </location>
</feature>
<keyword evidence="20" id="KW-1185">Reference proteome</keyword>
<dbReference type="InterPro" id="IPR004827">
    <property type="entry name" value="bZIP"/>
</dbReference>
<organism evidence="19 20">
    <name type="scientific">Trichonephila inaurata madagascariensis</name>
    <dbReference type="NCBI Taxonomy" id="2747483"/>
    <lineage>
        <taxon>Eukaryota</taxon>
        <taxon>Metazoa</taxon>
        <taxon>Ecdysozoa</taxon>
        <taxon>Arthropoda</taxon>
        <taxon>Chelicerata</taxon>
        <taxon>Arachnida</taxon>
        <taxon>Araneae</taxon>
        <taxon>Araneomorphae</taxon>
        <taxon>Entelegynae</taxon>
        <taxon>Araneoidea</taxon>
        <taxon>Nephilidae</taxon>
        <taxon>Trichonephila</taxon>
        <taxon>Trichonephila inaurata</taxon>
    </lineage>
</organism>
<proteinExistence type="predicted"/>
<evidence type="ECO:0000256" key="12">
    <source>
        <dbReference type="ARBA" id="ARBA00048679"/>
    </source>
</evidence>
<dbReference type="InterPro" id="IPR000961">
    <property type="entry name" value="AGC-kinase_C"/>
</dbReference>
<evidence type="ECO:0000256" key="13">
    <source>
        <dbReference type="PROSITE-ProRule" id="PRU10141"/>
    </source>
</evidence>
<dbReference type="GO" id="GO:0004674">
    <property type="term" value="F:protein serine/threonine kinase activity"/>
    <property type="evidence" value="ECO:0007669"/>
    <property type="project" value="UniProtKB-KW"/>
</dbReference>
<feature type="compositionally biased region" description="Low complexity" evidence="15">
    <location>
        <begin position="1911"/>
        <end position="1923"/>
    </location>
</feature>
<dbReference type="Pfam" id="PF00780">
    <property type="entry name" value="CNH"/>
    <property type="match status" value="1"/>
</dbReference>
<feature type="coiled-coil region" evidence="14">
    <location>
        <begin position="810"/>
        <end position="1007"/>
    </location>
</feature>
<dbReference type="SUPFAM" id="SSF57889">
    <property type="entry name" value="Cysteine-rich domain"/>
    <property type="match status" value="1"/>
</dbReference>
<feature type="domain" description="Protein kinase" evidence="16">
    <location>
        <begin position="85"/>
        <end position="351"/>
    </location>
</feature>
<feature type="compositionally biased region" description="Polar residues" evidence="15">
    <location>
        <begin position="1868"/>
        <end position="1878"/>
    </location>
</feature>